<evidence type="ECO:0000313" key="2">
    <source>
        <dbReference type="Proteomes" id="UP001501645"/>
    </source>
</evidence>
<name>A0ABP9AKA6_9MICO</name>
<dbReference type="InterPro" id="IPR011200">
    <property type="entry name" value="UCP012608"/>
</dbReference>
<keyword evidence="2" id="KW-1185">Reference proteome</keyword>
<reference evidence="2" key="1">
    <citation type="journal article" date="2019" name="Int. J. Syst. Evol. Microbiol.">
        <title>The Global Catalogue of Microorganisms (GCM) 10K type strain sequencing project: providing services to taxonomists for standard genome sequencing and annotation.</title>
        <authorList>
            <consortium name="The Broad Institute Genomics Platform"/>
            <consortium name="The Broad Institute Genome Sequencing Center for Infectious Disease"/>
            <person name="Wu L."/>
            <person name="Ma J."/>
        </authorList>
    </citation>
    <scope>NUCLEOTIDE SEQUENCE [LARGE SCALE GENOMIC DNA]</scope>
    <source>
        <strain evidence="2">JCM 18537</strain>
    </source>
</reference>
<dbReference type="EMBL" id="BAABKO010000005">
    <property type="protein sequence ID" value="GAA4782138.1"/>
    <property type="molecule type" value="Genomic_DNA"/>
</dbReference>
<sequence length="321" mass="34134">MDDVARVVERYARFAAEEAPGRSDVYGAWARAVASDPELAAVVARIPAPHRQPPLVFAVTRLLGARPGPAADWASFVRTRADEVVAECGRRSLQTNEPLRCAALLPALSRIEGPIALLELGASAGLCLYPDRYAYRYETAAGPIECGDSPVVLEARLDGAPALRLPDVVWRAGIDLAPRDARDASDRAWLTGLVWPGEQGRAARIAAALDIVADDPPLLIAGDAGDADLLAEVADGAPRDATLVVSTPGVLPYLPRARRSALIAAIRSLDARWLTMDQPGLHDGWDRPIDEDAWPGGFAVALDGEVLAAADPLGAWVSWRA</sequence>
<gene>
    <name evidence="1" type="ORF">GCM10023351_29300</name>
</gene>
<organism evidence="1 2">
    <name type="scientific">Microbacterium gilvum</name>
    <dbReference type="NCBI Taxonomy" id="1336204"/>
    <lineage>
        <taxon>Bacteria</taxon>
        <taxon>Bacillati</taxon>
        <taxon>Actinomycetota</taxon>
        <taxon>Actinomycetes</taxon>
        <taxon>Micrococcales</taxon>
        <taxon>Microbacteriaceae</taxon>
        <taxon>Microbacterium</taxon>
    </lineage>
</organism>
<dbReference type="Proteomes" id="UP001501645">
    <property type="component" value="Unassembled WGS sequence"/>
</dbReference>
<dbReference type="Pfam" id="PF10094">
    <property type="entry name" value="DUF2332"/>
    <property type="match status" value="1"/>
</dbReference>
<dbReference type="RefSeq" id="WP_345440711.1">
    <property type="nucleotide sequence ID" value="NZ_BAABKO010000005.1"/>
</dbReference>
<accession>A0ABP9AKA6</accession>
<comment type="caution">
    <text evidence="1">The sequence shown here is derived from an EMBL/GenBank/DDBJ whole genome shotgun (WGS) entry which is preliminary data.</text>
</comment>
<evidence type="ECO:0008006" key="3">
    <source>
        <dbReference type="Google" id="ProtNLM"/>
    </source>
</evidence>
<proteinExistence type="predicted"/>
<evidence type="ECO:0000313" key="1">
    <source>
        <dbReference type="EMBL" id="GAA4782138.1"/>
    </source>
</evidence>
<protein>
    <recommendedName>
        <fullName evidence="3">DUF2332 domain-containing protein</fullName>
    </recommendedName>
</protein>